<feature type="compositionally biased region" description="Polar residues" evidence="1">
    <location>
        <begin position="206"/>
        <end position="217"/>
    </location>
</feature>
<dbReference type="Proteomes" id="UP001355207">
    <property type="component" value="Chromosome 2"/>
</dbReference>
<feature type="compositionally biased region" description="Low complexity" evidence="1">
    <location>
        <begin position="66"/>
        <end position="91"/>
    </location>
</feature>
<accession>A0AAX4JPU3</accession>
<protein>
    <submittedName>
        <fullName evidence="2">Uncharacterized protein</fullName>
    </submittedName>
</protein>
<reference evidence="2 3" key="1">
    <citation type="submission" date="2024-01" db="EMBL/GenBank/DDBJ databases">
        <title>Comparative genomics of Cryptococcus and Kwoniella reveals pathogenesis evolution and contrasting modes of karyotype evolution via chromosome fusion or intercentromeric recombination.</title>
        <authorList>
            <person name="Coelho M.A."/>
            <person name="David-Palma M."/>
            <person name="Shea T."/>
            <person name="Bowers K."/>
            <person name="McGinley-Smith S."/>
            <person name="Mohammad A.W."/>
            <person name="Gnirke A."/>
            <person name="Yurkov A.M."/>
            <person name="Nowrousian M."/>
            <person name="Sun S."/>
            <person name="Cuomo C.A."/>
            <person name="Heitman J."/>
        </authorList>
    </citation>
    <scope>NUCLEOTIDE SEQUENCE [LARGE SCALE GENOMIC DNA]</scope>
    <source>
        <strain evidence="2 3">CBS 6074</strain>
    </source>
</reference>
<gene>
    <name evidence="2" type="ORF">L201_001726</name>
</gene>
<dbReference type="AlphaFoldDB" id="A0AAX4JPU3"/>
<dbReference type="RefSeq" id="XP_066073610.1">
    <property type="nucleotide sequence ID" value="XM_066217513.1"/>
</dbReference>
<proteinExistence type="predicted"/>
<dbReference type="EMBL" id="CP144099">
    <property type="protein sequence ID" value="WWC86847.1"/>
    <property type="molecule type" value="Genomic_DNA"/>
</dbReference>
<evidence type="ECO:0000256" key="1">
    <source>
        <dbReference type="SAM" id="MobiDB-lite"/>
    </source>
</evidence>
<name>A0AAX4JPU3_9TREE</name>
<feature type="compositionally biased region" description="Polar residues" evidence="1">
    <location>
        <begin position="164"/>
        <end position="192"/>
    </location>
</feature>
<organism evidence="2 3">
    <name type="scientific">Kwoniella dendrophila CBS 6074</name>
    <dbReference type="NCBI Taxonomy" id="1295534"/>
    <lineage>
        <taxon>Eukaryota</taxon>
        <taxon>Fungi</taxon>
        <taxon>Dikarya</taxon>
        <taxon>Basidiomycota</taxon>
        <taxon>Agaricomycotina</taxon>
        <taxon>Tremellomycetes</taxon>
        <taxon>Tremellales</taxon>
        <taxon>Cryptococcaceae</taxon>
        <taxon>Kwoniella</taxon>
    </lineage>
</organism>
<feature type="region of interest" description="Disordered" evidence="1">
    <location>
        <begin position="114"/>
        <end position="269"/>
    </location>
</feature>
<feature type="compositionally biased region" description="Polar residues" evidence="1">
    <location>
        <begin position="38"/>
        <end position="47"/>
    </location>
</feature>
<evidence type="ECO:0000313" key="3">
    <source>
        <dbReference type="Proteomes" id="UP001355207"/>
    </source>
</evidence>
<sequence>MTTASMDEMFSSLMSDPGQIRLSFDLDSKVDTQKDFSEFSQSYQKPSTYEYDARSSTPDSRASAPSLFGSSNASFSSLSTPRSSTSPLNTSVKSPFDVRSNFQYSSPNWQIHYDRLHDDQPEPISTISQTPSDSSNKHAYQAYFPGAISSHHEFQPPDSPVSPMDTSISAIHTDISNSQPSEDYFEPQSNDTPAEDSRSDLDSYAGATSSEPLSPDSQIAKFDLVQSRSSMPTSLRRGGIPRNPGTDISRFSRTTGGYPSGSRGELAESVDTTQQSIQSGVRNLKRHYYEAREIDHEVFTEGIYSHNVAASKSTGWRREAVNTKQRNTRFGRLIRPDRPSRLSVVENADRRSNTGTTAVSMVKKSLASSRNITALSGFTGTREPDAFDRAINYHREQAQKARKSVSATE</sequence>
<feature type="region of interest" description="Disordered" evidence="1">
    <location>
        <begin position="35"/>
        <end position="97"/>
    </location>
</feature>
<evidence type="ECO:0000313" key="2">
    <source>
        <dbReference type="EMBL" id="WWC86847.1"/>
    </source>
</evidence>
<feature type="compositionally biased region" description="Polar residues" evidence="1">
    <location>
        <begin position="123"/>
        <end position="138"/>
    </location>
</feature>
<keyword evidence="3" id="KW-1185">Reference proteome</keyword>
<dbReference type="GeneID" id="91092398"/>